<keyword evidence="2" id="KW-1185">Reference proteome</keyword>
<proteinExistence type="predicted"/>
<reference evidence="1" key="1">
    <citation type="submission" date="2022-04" db="EMBL/GenBank/DDBJ databases">
        <title>Genome of the entomopathogenic fungus Entomophthora muscae.</title>
        <authorList>
            <person name="Elya C."/>
            <person name="Lovett B.R."/>
            <person name="Lee E."/>
            <person name="Macias A.M."/>
            <person name="Hajek A.E."/>
            <person name="De Bivort B.L."/>
            <person name="Kasson M.T."/>
            <person name="De Fine Licht H.H."/>
            <person name="Stajich J.E."/>
        </authorList>
    </citation>
    <scope>NUCLEOTIDE SEQUENCE</scope>
    <source>
        <strain evidence="1">Berkeley</strain>
    </source>
</reference>
<sequence length="281" mass="30881">MKVITTGKSYNVKPNQVIGLSKWLPGQYSLERTWDPDKLSEAISGAVQACDPKKMVESDVKANHEESKDSPHKPESNLKQVGGALNENAINSSLETLITFDTPANATVLMPEVNVTNLPPGVMNNAAGSLADTSVGIGNNTNNNAINLSEEDINETIEFPQSKSPTTDLTPANELAAETLQDASKVIVNHCATEDSLNDIWSHKTWRIRIHVTLDALYLTLKSDKGKTYSETMDWHNGLFSLKSIGFTQDWISLTAMHQDTQSKFGTPVNYWIKPIPEELS</sequence>
<evidence type="ECO:0000313" key="2">
    <source>
        <dbReference type="Proteomes" id="UP001165960"/>
    </source>
</evidence>
<comment type="caution">
    <text evidence="1">The sequence shown here is derived from an EMBL/GenBank/DDBJ whole genome shotgun (WGS) entry which is preliminary data.</text>
</comment>
<accession>A0ACC2UB88</accession>
<evidence type="ECO:0000313" key="1">
    <source>
        <dbReference type="EMBL" id="KAJ9084042.1"/>
    </source>
</evidence>
<dbReference type="Proteomes" id="UP001165960">
    <property type="component" value="Unassembled WGS sequence"/>
</dbReference>
<name>A0ACC2UB88_9FUNG</name>
<dbReference type="EMBL" id="QTSX02000888">
    <property type="protein sequence ID" value="KAJ9084042.1"/>
    <property type="molecule type" value="Genomic_DNA"/>
</dbReference>
<protein>
    <submittedName>
        <fullName evidence="1">Uncharacterized protein</fullName>
    </submittedName>
</protein>
<organism evidence="1 2">
    <name type="scientific">Entomophthora muscae</name>
    <dbReference type="NCBI Taxonomy" id="34485"/>
    <lineage>
        <taxon>Eukaryota</taxon>
        <taxon>Fungi</taxon>
        <taxon>Fungi incertae sedis</taxon>
        <taxon>Zoopagomycota</taxon>
        <taxon>Entomophthoromycotina</taxon>
        <taxon>Entomophthoromycetes</taxon>
        <taxon>Entomophthorales</taxon>
        <taxon>Entomophthoraceae</taxon>
        <taxon>Entomophthora</taxon>
    </lineage>
</organism>
<gene>
    <name evidence="1" type="ORF">DSO57_1028246</name>
</gene>